<accession>A0A402CLM4</accession>
<protein>
    <submittedName>
        <fullName evidence="1">Uncharacterized protein</fullName>
    </submittedName>
</protein>
<dbReference type="AlphaFoldDB" id="A0A402CLM4"/>
<proteinExistence type="predicted"/>
<dbReference type="EMBL" id="BHYM01000095">
    <property type="protein sequence ID" value="GCE44398.1"/>
    <property type="molecule type" value="Genomic_DNA"/>
</dbReference>
<sequence length="45" mass="5194">MDLCHRFLRFVIRRGSSFVVMRGQFLRSGLVAVKDADDCVIRLIP</sequence>
<dbReference type="Proteomes" id="UP000287519">
    <property type="component" value="Unassembled WGS sequence"/>
</dbReference>
<organism evidence="1 2">
    <name type="scientific">Rhodococcus wratislaviensis</name>
    <name type="common">Tsukamurella wratislaviensis</name>
    <dbReference type="NCBI Taxonomy" id="44752"/>
    <lineage>
        <taxon>Bacteria</taxon>
        <taxon>Bacillati</taxon>
        <taxon>Actinomycetota</taxon>
        <taxon>Actinomycetes</taxon>
        <taxon>Mycobacteriales</taxon>
        <taxon>Nocardiaceae</taxon>
        <taxon>Rhodococcus</taxon>
    </lineage>
</organism>
<comment type="caution">
    <text evidence="1">The sequence shown here is derived from an EMBL/GenBank/DDBJ whole genome shotgun (WGS) entry which is preliminary data.</text>
</comment>
<reference evidence="1 2" key="1">
    <citation type="submission" date="2018-11" db="EMBL/GenBank/DDBJ databases">
        <title>Microbial catabolism of amino acid.</title>
        <authorList>
            <person name="Hibi M."/>
            <person name="Ogawa J."/>
        </authorList>
    </citation>
    <scope>NUCLEOTIDE SEQUENCE [LARGE SCALE GENOMIC DNA]</scope>
    <source>
        <strain evidence="1 2">C31-06</strain>
    </source>
</reference>
<name>A0A402CLM4_RHOWR</name>
<evidence type="ECO:0000313" key="1">
    <source>
        <dbReference type="EMBL" id="GCE44398.1"/>
    </source>
</evidence>
<gene>
    <name evidence="1" type="ORF">Rhow_008819</name>
</gene>
<keyword evidence="2" id="KW-1185">Reference proteome</keyword>
<evidence type="ECO:0000313" key="2">
    <source>
        <dbReference type="Proteomes" id="UP000287519"/>
    </source>
</evidence>